<sequence length="624" mass="70278">MLRGRVRGSELFHEAVQEDDRADAEGVSRSTLLKVVPRVLNSLRKWLLLYVLAIVAPASVLLYSYYQRSASVLEEELSRSALQTLAQAGINLSYRIRHIEDASNALLMNPNLAEYLEQAGEDPSEGRLLDNVKDLRSLVEQTQANTDVYRVRFFVDGKKVIASERVNFFPIEQLQSDPWYPKIVEGNGKIVWSGLYEETFIDNGAALLFTNARIIRDPKRYDTIYGILMLDVAERTFSEILTPLELPGDSKLYLADGDGRIVWHRDRTLVGTAGSPAADGLTKSGETYSISTRVEGTDWRLVAEIPASAIAKRALEQGRTSSFVTILGISALFLALMFLLLALMIRSMNRRLQLVISTIRKEGVERIDEATASGGDFVLLERSVDRLIYRVKSLMEQTYRAEVQRREAELKALQAQINPHFLYNTLDTINWIAIGRNATDISQMIDGLAKYFRLSLNKGRDLTSVADELQLAEVYLDLQKTRFPSSFEYEIELAEEAAKYYIPKLTLQPIVENALLHGIRKSKAKSGVIRIRARKEGDALTLEVEDDGIGMDEERARRLLVEPTRESKPDEGGSSYGLYNVNERIKLFAGPDYGLSIRSRPNEGTTVTVRLKAISENLWDSTRN</sequence>
<evidence type="ECO:0000313" key="16">
    <source>
        <dbReference type="Proteomes" id="UP000309676"/>
    </source>
</evidence>
<keyword evidence="5" id="KW-0808">Transferase</keyword>
<dbReference type="Pfam" id="PF02743">
    <property type="entry name" value="dCache_1"/>
    <property type="match status" value="1"/>
</dbReference>
<dbReference type="InterPro" id="IPR004358">
    <property type="entry name" value="Sig_transdc_His_kin-like_C"/>
</dbReference>
<keyword evidence="10 13" id="KW-1133">Transmembrane helix</keyword>
<dbReference type="EMBL" id="VCIW01000007">
    <property type="protein sequence ID" value="TLS51910.1"/>
    <property type="molecule type" value="Genomic_DNA"/>
</dbReference>
<evidence type="ECO:0000256" key="2">
    <source>
        <dbReference type="ARBA" id="ARBA00004651"/>
    </source>
</evidence>
<dbReference type="InterPro" id="IPR033479">
    <property type="entry name" value="dCache_1"/>
</dbReference>
<feature type="transmembrane region" description="Helical" evidence="13">
    <location>
        <begin position="323"/>
        <end position="345"/>
    </location>
</feature>
<keyword evidence="7" id="KW-0547">Nucleotide-binding</keyword>
<dbReference type="InterPro" id="IPR050640">
    <property type="entry name" value="Bact_2-comp_sensor_kinase"/>
</dbReference>
<comment type="caution">
    <text evidence="15">The sequence shown here is derived from an EMBL/GenBank/DDBJ whole genome shotgun (WGS) entry which is preliminary data.</text>
</comment>
<keyword evidence="8 15" id="KW-0418">Kinase</keyword>
<evidence type="ECO:0000256" key="9">
    <source>
        <dbReference type="ARBA" id="ARBA00022840"/>
    </source>
</evidence>
<dbReference type="EC" id="2.7.13.3" evidence="3"/>
<evidence type="ECO:0000256" key="10">
    <source>
        <dbReference type="ARBA" id="ARBA00022989"/>
    </source>
</evidence>
<dbReference type="GO" id="GO:0000155">
    <property type="term" value="F:phosphorelay sensor kinase activity"/>
    <property type="evidence" value="ECO:0007669"/>
    <property type="project" value="InterPro"/>
</dbReference>
<dbReference type="InterPro" id="IPR036890">
    <property type="entry name" value="HATPase_C_sf"/>
</dbReference>
<dbReference type="InterPro" id="IPR010559">
    <property type="entry name" value="Sig_transdc_His_kin_internal"/>
</dbReference>
<dbReference type="SMART" id="SM00387">
    <property type="entry name" value="HATPase_c"/>
    <property type="match status" value="1"/>
</dbReference>
<dbReference type="Pfam" id="PF06580">
    <property type="entry name" value="His_kinase"/>
    <property type="match status" value="1"/>
</dbReference>
<evidence type="ECO:0000313" key="15">
    <source>
        <dbReference type="EMBL" id="TLS51910.1"/>
    </source>
</evidence>
<keyword evidence="11" id="KW-0902">Two-component regulatory system</keyword>
<dbReference type="PANTHER" id="PTHR34220:SF7">
    <property type="entry name" value="SENSOR HISTIDINE KINASE YPDA"/>
    <property type="match status" value="1"/>
</dbReference>
<feature type="domain" description="Histidine kinase" evidence="14">
    <location>
        <begin position="441"/>
        <end position="615"/>
    </location>
</feature>
<keyword evidence="12 13" id="KW-0472">Membrane</keyword>
<dbReference type="InterPro" id="IPR005467">
    <property type="entry name" value="His_kinase_dom"/>
</dbReference>
<dbReference type="Gene3D" id="3.30.565.10">
    <property type="entry name" value="Histidine kinase-like ATPase, C-terminal domain"/>
    <property type="match status" value="1"/>
</dbReference>
<evidence type="ECO:0000256" key="7">
    <source>
        <dbReference type="ARBA" id="ARBA00022741"/>
    </source>
</evidence>
<dbReference type="GO" id="GO:0005886">
    <property type="term" value="C:plasma membrane"/>
    <property type="evidence" value="ECO:0007669"/>
    <property type="project" value="UniProtKB-SubCell"/>
</dbReference>
<evidence type="ECO:0000256" key="5">
    <source>
        <dbReference type="ARBA" id="ARBA00022679"/>
    </source>
</evidence>
<evidence type="ECO:0000256" key="12">
    <source>
        <dbReference type="ARBA" id="ARBA00023136"/>
    </source>
</evidence>
<comment type="subcellular location">
    <subcellularLocation>
        <location evidence="2">Cell membrane</location>
        <topology evidence="2">Multi-pass membrane protein</topology>
    </subcellularLocation>
</comment>
<accession>A0A5R9GCV6</accession>
<protein>
    <recommendedName>
        <fullName evidence="3">histidine kinase</fullName>
        <ecNumber evidence="3">2.7.13.3</ecNumber>
    </recommendedName>
</protein>
<dbReference type="GO" id="GO:0005524">
    <property type="term" value="F:ATP binding"/>
    <property type="evidence" value="ECO:0007669"/>
    <property type="project" value="UniProtKB-KW"/>
</dbReference>
<reference evidence="15 16" key="1">
    <citation type="submission" date="2019-05" db="EMBL/GenBank/DDBJ databases">
        <authorList>
            <person name="Narsing Rao M.P."/>
            <person name="Li W.J."/>
        </authorList>
    </citation>
    <scope>NUCLEOTIDE SEQUENCE [LARGE SCALE GENOMIC DNA]</scope>
    <source>
        <strain evidence="15 16">SYSU_K30003</strain>
    </source>
</reference>
<keyword evidence="4" id="KW-1003">Cell membrane</keyword>
<dbReference type="SUPFAM" id="SSF55874">
    <property type="entry name" value="ATPase domain of HSP90 chaperone/DNA topoisomerase II/histidine kinase"/>
    <property type="match status" value="1"/>
</dbReference>
<keyword evidence="9" id="KW-0067">ATP-binding</keyword>
<evidence type="ECO:0000259" key="14">
    <source>
        <dbReference type="PROSITE" id="PS50109"/>
    </source>
</evidence>
<dbReference type="AlphaFoldDB" id="A0A5R9GCV6"/>
<dbReference type="Proteomes" id="UP000309676">
    <property type="component" value="Unassembled WGS sequence"/>
</dbReference>
<keyword evidence="6 13" id="KW-0812">Transmembrane</keyword>
<evidence type="ECO:0000256" key="13">
    <source>
        <dbReference type="SAM" id="Phobius"/>
    </source>
</evidence>
<dbReference type="Gene3D" id="3.30.450.20">
    <property type="entry name" value="PAS domain"/>
    <property type="match status" value="1"/>
</dbReference>
<organism evidence="15 16">
    <name type="scientific">Paenibacillus antri</name>
    <dbReference type="NCBI Taxonomy" id="2582848"/>
    <lineage>
        <taxon>Bacteria</taxon>
        <taxon>Bacillati</taxon>
        <taxon>Bacillota</taxon>
        <taxon>Bacilli</taxon>
        <taxon>Bacillales</taxon>
        <taxon>Paenibacillaceae</taxon>
        <taxon>Paenibacillus</taxon>
    </lineage>
</organism>
<evidence type="ECO:0000256" key="4">
    <source>
        <dbReference type="ARBA" id="ARBA00022475"/>
    </source>
</evidence>
<dbReference type="InterPro" id="IPR003594">
    <property type="entry name" value="HATPase_dom"/>
</dbReference>
<dbReference type="PRINTS" id="PR00344">
    <property type="entry name" value="BCTRLSENSOR"/>
</dbReference>
<gene>
    <name evidence="15" type="ORF">FE782_13490</name>
</gene>
<evidence type="ECO:0000256" key="3">
    <source>
        <dbReference type="ARBA" id="ARBA00012438"/>
    </source>
</evidence>
<name>A0A5R9GCV6_9BACL</name>
<evidence type="ECO:0000256" key="8">
    <source>
        <dbReference type="ARBA" id="ARBA00022777"/>
    </source>
</evidence>
<dbReference type="Pfam" id="PF02518">
    <property type="entry name" value="HATPase_c"/>
    <property type="match status" value="1"/>
</dbReference>
<feature type="transmembrane region" description="Helical" evidence="13">
    <location>
        <begin position="47"/>
        <end position="66"/>
    </location>
</feature>
<dbReference type="PROSITE" id="PS50109">
    <property type="entry name" value="HIS_KIN"/>
    <property type="match status" value="1"/>
</dbReference>
<proteinExistence type="predicted"/>
<evidence type="ECO:0000256" key="11">
    <source>
        <dbReference type="ARBA" id="ARBA00023012"/>
    </source>
</evidence>
<evidence type="ECO:0000256" key="1">
    <source>
        <dbReference type="ARBA" id="ARBA00000085"/>
    </source>
</evidence>
<keyword evidence="16" id="KW-1185">Reference proteome</keyword>
<comment type="catalytic activity">
    <reaction evidence="1">
        <text>ATP + protein L-histidine = ADP + protein N-phospho-L-histidine.</text>
        <dbReference type="EC" id="2.7.13.3"/>
    </reaction>
</comment>
<dbReference type="PANTHER" id="PTHR34220">
    <property type="entry name" value="SENSOR HISTIDINE KINASE YPDA"/>
    <property type="match status" value="1"/>
</dbReference>
<evidence type="ECO:0000256" key="6">
    <source>
        <dbReference type="ARBA" id="ARBA00022692"/>
    </source>
</evidence>